<sequence length="278" mass="30200">MNTTSATTPATDRRTQKLPVFRSNMAASWRSLLFWSIFLLAAVILLLPFHTTFTTPSVLAAVNRLPWVIYWTLRFDQIHTGPGYVQAMIFSGIGFLAMIAAGIQWGSAAIAGAEEDGTLHTVIGRGVGPIQYCLEASAAVLTRLSIIALITYVAIRWLNKPLGVGLKTRLLGQTTIVWLGLGALVAAIAILVGAYIGKRLWAVTAGIIVTVSSYTVDAISRLNPNWHWIADLSPVDWAFGDNPLWKGLDGWGEISLWVLALMLTVAAAILFRQREGGE</sequence>
<dbReference type="EMBL" id="RQZF01000006">
    <property type="protein sequence ID" value="RRC95117.1"/>
    <property type="molecule type" value="Genomic_DNA"/>
</dbReference>
<name>A0A3P1SDR6_9ACTO</name>
<keyword evidence="3" id="KW-1185">Reference proteome</keyword>
<feature type="transmembrane region" description="Helical" evidence="1">
    <location>
        <begin position="175"/>
        <end position="193"/>
    </location>
</feature>
<keyword evidence="1" id="KW-0812">Transmembrane</keyword>
<evidence type="ECO:0000313" key="3">
    <source>
        <dbReference type="Proteomes" id="UP000280444"/>
    </source>
</evidence>
<evidence type="ECO:0000313" key="2">
    <source>
        <dbReference type="EMBL" id="RRC95117.1"/>
    </source>
</evidence>
<evidence type="ECO:0008006" key="4">
    <source>
        <dbReference type="Google" id="ProtNLM"/>
    </source>
</evidence>
<dbReference type="RefSeq" id="WP_124870598.1">
    <property type="nucleotide sequence ID" value="NZ_RQZF01000006.1"/>
</dbReference>
<comment type="caution">
    <text evidence="2">The sequence shown here is derived from an EMBL/GenBank/DDBJ whole genome shotgun (WGS) entry which is preliminary data.</text>
</comment>
<feature type="transmembrane region" description="Helical" evidence="1">
    <location>
        <begin position="200"/>
        <end position="216"/>
    </location>
</feature>
<proteinExistence type="predicted"/>
<feature type="transmembrane region" description="Helical" evidence="1">
    <location>
        <begin position="84"/>
        <end position="111"/>
    </location>
</feature>
<reference evidence="2 3" key="1">
    <citation type="submission" date="2018-11" db="EMBL/GenBank/DDBJ databases">
        <title>Genomes From Bacteria Associated with the Canine Oral Cavity: a Test Case for Automated Genome-Based Taxonomic Assignment.</title>
        <authorList>
            <person name="Coil D.A."/>
            <person name="Jospin G."/>
            <person name="Darling A.E."/>
            <person name="Wallis C."/>
            <person name="Davis I.J."/>
            <person name="Harris S."/>
            <person name="Eisen J.A."/>
            <person name="Holcombe L.J."/>
            <person name="O'Flynn C."/>
        </authorList>
    </citation>
    <scope>NUCLEOTIDE SEQUENCE [LARGE SCALE GENOMIC DNA]</scope>
    <source>
        <strain evidence="2 3">OH770</strain>
    </source>
</reference>
<dbReference type="AlphaFoldDB" id="A0A3P1SDR6"/>
<keyword evidence="1" id="KW-0472">Membrane</keyword>
<feature type="transmembrane region" description="Helical" evidence="1">
    <location>
        <begin position="254"/>
        <end position="271"/>
    </location>
</feature>
<keyword evidence="1" id="KW-1133">Transmembrane helix</keyword>
<protein>
    <recommendedName>
        <fullName evidence="4">ABC transporter permease</fullName>
    </recommendedName>
</protein>
<accession>A0A3P1SDR6</accession>
<feature type="transmembrane region" description="Helical" evidence="1">
    <location>
        <begin position="132"/>
        <end position="155"/>
    </location>
</feature>
<gene>
    <name evidence="2" type="ORF">EII11_06875</name>
</gene>
<dbReference type="OrthoDB" id="3686802at2"/>
<dbReference type="Proteomes" id="UP000280444">
    <property type="component" value="Unassembled WGS sequence"/>
</dbReference>
<organism evidence="2 3">
    <name type="scientific">Schaalia canis</name>
    <dbReference type="NCBI Taxonomy" id="100469"/>
    <lineage>
        <taxon>Bacteria</taxon>
        <taxon>Bacillati</taxon>
        <taxon>Actinomycetota</taxon>
        <taxon>Actinomycetes</taxon>
        <taxon>Actinomycetales</taxon>
        <taxon>Actinomycetaceae</taxon>
        <taxon>Schaalia</taxon>
    </lineage>
</organism>
<evidence type="ECO:0000256" key="1">
    <source>
        <dbReference type="SAM" id="Phobius"/>
    </source>
</evidence>